<evidence type="ECO:0000256" key="6">
    <source>
        <dbReference type="SAM" id="SignalP"/>
    </source>
</evidence>
<comment type="caution">
    <text evidence="8">The sequence shown here is derived from an EMBL/GenBank/DDBJ whole genome shotgun (WGS) entry which is preliminary data.</text>
</comment>
<evidence type="ECO:0000313" key="9">
    <source>
        <dbReference type="Proteomes" id="UP000009875"/>
    </source>
</evidence>
<feature type="signal peptide" evidence="6">
    <location>
        <begin position="1"/>
        <end position="19"/>
    </location>
</feature>
<protein>
    <recommendedName>
        <fullName evidence="7">PDZ domain-containing protein</fullName>
    </recommendedName>
</protein>
<dbReference type="STRING" id="883081.HMPREF9698_00738"/>
<dbReference type="InterPro" id="IPR001478">
    <property type="entry name" value="PDZ"/>
</dbReference>
<dbReference type="Pfam" id="PF13180">
    <property type="entry name" value="PDZ_2"/>
    <property type="match status" value="1"/>
</dbReference>
<evidence type="ECO:0000259" key="7">
    <source>
        <dbReference type="PROSITE" id="PS50106"/>
    </source>
</evidence>
<dbReference type="PRINTS" id="PR00834">
    <property type="entry name" value="PROTEASES2C"/>
</dbReference>
<keyword evidence="3" id="KW-0378">Hydrolase</keyword>
<dbReference type="PATRIC" id="fig|883081.3.peg.736"/>
<dbReference type="Gene3D" id="2.40.10.10">
    <property type="entry name" value="Trypsin-like serine proteases"/>
    <property type="match status" value="2"/>
</dbReference>
<dbReference type="AlphaFoldDB" id="K9EX53"/>
<dbReference type="PROSITE" id="PS50106">
    <property type="entry name" value="PDZ"/>
    <property type="match status" value="1"/>
</dbReference>
<dbReference type="InterPro" id="IPR051201">
    <property type="entry name" value="Chloro_Bact_Ser_Proteases"/>
</dbReference>
<dbReference type="Proteomes" id="UP000009875">
    <property type="component" value="Unassembled WGS sequence"/>
</dbReference>
<dbReference type="InterPro" id="IPR009003">
    <property type="entry name" value="Peptidase_S1_PA"/>
</dbReference>
<dbReference type="SUPFAM" id="SSF50494">
    <property type="entry name" value="Trypsin-like serine proteases"/>
    <property type="match status" value="1"/>
</dbReference>
<dbReference type="GO" id="GO:0004252">
    <property type="term" value="F:serine-type endopeptidase activity"/>
    <property type="evidence" value="ECO:0007669"/>
    <property type="project" value="InterPro"/>
</dbReference>
<dbReference type="PANTHER" id="PTHR43343:SF3">
    <property type="entry name" value="PROTEASE DO-LIKE 8, CHLOROPLASTIC"/>
    <property type="match status" value="1"/>
</dbReference>
<dbReference type="EMBL" id="AGXA01000016">
    <property type="protein sequence ID" value="EKU93790.1"/>
    <property type="molecule type" value="Genomic_DNA"/>
</dbReference>
<comment type="similarity">
    <text evidence="1">Belongs to the peptidase S1C family.</text>
</comment>
<dbReference type="Pfam" id="PF13365">
    <property type="entry name" value="Trypsin_2"/>
    <property type="match status" value="1"/>
</dbReference>
<name>K9EX53_9LACT</name>
<feature type="region of interest" description="Disordered" evidence="5">
    <location>
        <begin position="21"/>
        <end position="53"/>
    </location>
</feature>
<dbReference type="PROSITE" id="PS51257">
    <property type="entry name" value="PROKAR_LIPOPROTEIN"/>
    <property type="match status" value="1"/>
</dbReference>
<dbReference type="eggNOG" id="COG0265">
    <property type="taxonomic scope" value="Bacteria"/>
</dbReference>
<reference evidence="8 9" key="1">
    <citation type="submission" date="2012-09" db="EMBL/GenBank/DDBJ databases">
        <title>The Genome Sequence of Alloiococcus otitis ATCC 51267.</title>
        <authorList>
            <consortium name="The Broad Institute Genome Sequencing Platform"/>
            <person name="Earl A."/>
            <person name="Ward D."/>
            <person name="Feldgarden M."/>
            <person name="Gevers D."/>
            <person name="Huys G."/>
            <person name="Walker B."/>
            <person name="Young S.K."/>
            <person name="Zeng Q."/>
            <person name="Gargeya S."/>
            <person name="Fitzgerald M."/>
            <person name="Haas B."/>
            <person name="Abouelleil A."/>
            <person name="Alvarado L."/>
            <person name="Arachchi H.M."/>
            <person name="Berlin A.M."/>
            <person name="Chapman S.B."/>
            <person name="Goldberg J."/>
            <person name="Griggs A."/>
            <person name="Gujja S."/>
            <person name="Hansen M."/>
            <person name="Howarth C."/>
            <person name="Imamovic A."/>
            <person name="Larimer J."/>
            <person name="McCowen C."/>
            <person name="Montmayeur A."/>
            <person name="Murphy C."/>
            <person name="Neiman D."/>
            <person name="Pearson M."/>
            <person name="Priest M."/>
            <person name="Roberts A."/>
            <person name="Saif S."/>
            <person name="Shea T."/>
            <person name="Sisk P."/>
            <person name="Sykes S."/>
            <person name="Wortman J."/>
            <person name="Nusbaum C."/>
            <person name="Birren B."/>
        </authorList>
    </citation>
    <scope>NUCLEOTIDE SEQUENCE [LARGE SCALE GENOMIC DNA]</scope>
    <source>
        <strain evidence="8 9">ATCC 51267</strain>
    </source>
</reference>
<dbReference type="Gene3D" id="2.30.42.10">
    <property type="match status" value="1"/>
</dbReference>
<dbReference type="GO" id="GO:0006508">
    <property type="term" value="P:proteolysis"/>
    <property type="evidence" value="ECO:0007669"/>
    <property type="project" value="UniProtKB-KW"/>
</dbReference>
<keyword evidence="9" id="KW-1185">Reference proteome</keyword>
<evidence type="ECO:0000256" key="5">
    <source>
        <dbReference type="SAM" id="MobiDB-lite"/>
    </source>
</evidence>
<dbReference type="SMART" id="SM00228">
    <property type="entry name" value="PDZ"/>
    <property type="match status" value="1"/>
</dbReference>
<evidence type="ECO:0000256" key="3">
    <source>
        <dbReference type="ARBA" id="ARBA00022801"/>
    </source>
</evidence>
<feature type="chain" id="PRO_5038528930" description="PDZ domain-containing protein" evidence="6">
    <location>
        <begin position="20"/>
        <end position="397"/>
    </location>
</feature>
<dbReference type="SUPFAM" id="SSF50156">
    <property type="entry name" value="PDZ domain-like"/>
    <property type="match status" value="1"/>
</dbReference>
<keyword evidence="4" id="KW-0720">Serine protease</keyword>
<evidence type="ECO:0000256" key="1">
    <source>
        <dbReference type="ARBA" id="ARBA00010541"/>
    </source>
</evidence>
<dbReference type="OrthoDB" id="9758917at2"/>
<feature type="compositionally biased region" description="Low complexity" evidence="5">
    <location>
        <begin position="39"/>
        <end position="53"/>
    </location>
</feature>
<dbReference type="RefSeq" id="WP_003777479.1">
    <property type="nucleotide sequence ID" value="NZ_JH992958.1"/>
</dbReference>
<keyword evidence="2" id="KW-0645">Protease</keyword>
<evidence type="ECO:0000256" key="4">
    <source>
        <dbReference type="ARBA" id="ARBA00022825"/>
    </source>
</evidence>
<dbReference type="InterPro" id="IPR001940">
    <property type="entry name" value="Peptidase_S1C"/>
</dbReference>
<feature type="domain" description="PDZ" evidence="7">
    <location>
        <begin position="276"/>
        <end position="380"/>
    </location>
</feature>
<proteinExistence type="inferred from homology"/>
<dbReference type="HOGENOM" id="CLU_020120_0_2_9"/>
<dbReference type="InterPro" id="IPR043504">
    <property type="entry name" value="Peptidase_S1_PA_chymotrypsin"/>
</dbReference>
<gene>
    <name evidence="8" type="ORF">HMPREF9698_00738</name>
</gene>
<keyword evidence="6" id="KW-0732">Signal</keyword>
<accession>K9EX53</accession>
<dbReference type="InterPro" id="IPR036034">
    <property type="entry name" value="PDZ_sf"/>
</dbReference>
<sequence>MKKTLKSLLIASATTLTLAACQDPESGQAPNQEEETTENQEGQDQGQNQEGQQVAVQTDVTQAVENVENAVVTIINKQRIQNPFREFGLELPEEEEAEGDLGEAGTGSGAIYRIDGDQAYIFTNNHVVEGSDAIDVLFSNGETVEAEIVGADEYTDLAVLAIDAQYADTEVEFGDSEGLTLGEPAVAIGSPLGSDFALSVTSGVVSGVNRTVPVDIDNDGTMDWEMSAIQTDAAINPGNSGGPLVNASGQVIGINSMKISSNAVEGMGFSIPSNDAVSIIEELEANGEIVRPILGVSLLDINLLSEEQIAEITGTDQEVESGTVIMDVSPGTSADNADLEVGDIVVGFNGQEVENSMQLRQAVYETRVGDEVEIDIIRQGESMTLPITMETEDILSM</sequence>
<evidence type="ECO:0000313" key="8">
    <source>
        <dbReference type="EMBL" id="EKU93790.1"/>
    </source>
</evidence>
<dbReference type="PANTHER" id="PTHR43343">
    <property type="entry name" value="PEPTIDASE S12"/>
    <property type="match status" value="1"/>
</dbReference>
<evidence type="ECO:0000256" key="2">
    <source>
        <dbReference type="ARBA" id="ARBA00022670"/>
    </source>
</evidence>
<organism evidence="8 9">
    <name type="scientific">Alloiococcus otitis ATCC 51267</name>
    <dbReference type="NCBI Taxonomy" id="883081"/>
    <lineage>
        <taxon>Bacteria</taxon>
        <taxon>Bacillati</taxon>
        <taxon>Bacillota</taxon>
        <taxon>Bacilli</taxon>
        <taxon>Lactobacillales</taxon>
        <taxon>Carnobacteriaceae</taxon>
        <taxon>Alloiococcus</taxon>
    </lineage>
</organism>